<dbReference type="SUPFAM" id="SSF51735">
    <property type="entry name" value="NAD(P)-binding Rossmann-fold domains"/>
    <property type="match status" value="1"/>
</dbReference>
<dbReference type="EMBL" id="BAABHX010000001">
    <property type="protein sequence ID" value="GAA5087068.1"/>
    <property type="molecule type" value="Genomic_DNA"/>
</dbReference>
<dbReference type="InterPro" id="IPR020843">
    <property type="entry name" value="ER"/>
</dbReference>
<keyword evidence="4" id="KW-1185">Reference proteome</keyword>
<dbReference type="InterPro" id="IPR036291">
    <property type="entry name" value="NAD(P)-bd_dom_sf"/>
</dbReference>
<proteinExistence type="predicted"/>
<evidence type="ECO:0000313" key="3">
    <source>
        <dbReference type="EMBL" id="GAA5087068.1"/>
    </source>
</evidence>
<evidence type="ECO:0000259" key="2">
    <source>
        <dbReference type="SMART" id="SM00829"/>
    </source>
</evidence>
<dbReference type="InterPro" id="IPR011032">
    <property type="entry name" value="GroES-like_sf"/>
</dbReference>
<dbReference type="SUPFAM" id="SSF50129">
    <property type="entry name" value="GroES-like"/>
    <property type="match status" value="1"/>
</dbReference>
<dbReference type="Proteomes" id="UP001500353">
    <property type="component" value="Unassembled WGS sequence"/>
</dbReference>
<sequence length="307" mass="32645">MKAIQYKDYGSSDVIEVVEIDIPTIRNDNDVLIKIKAIGVNPVDVKIRTGLMKNIRPVTMPFIPGGEASGIISEIGANVSKYKVGDEVIALTKTNGYAEYITLSEDSLVLKPNTLTFQEAASIGVNIGTAQSVLFTKGKLQKGDKILIQGAAGAVGGTMVQMAKEAGAFVYATASGTGLELAKSLGADEVFDYKLQDIGDILKNIDLVVDTAGGESQSNLFKVLKQNGKLLSIVTPPSKELAEKFKVEAHFVASDISPQTIQNGIDLIRKGKLKPIVSKTFVLEEAAKAQDFLMGGGVNGKIVLMVN</sequence>
<organism evidence="3 4">
    <name type="scientific">Chryseobacterium ginsengisoli</name>
    <dbReference type="NCBI Taxonomy" id="363853"/>
    <lineage>
        <taxon>Bacteria</taxon>
        <taxon>Pseudomonadati</taxon>
        <taxon>Bacteroidota</taxon>
        <taxon>Flavobacteriia</taxon>
        <taxon>Flavobacteriales</taxon>
        <taxon>Weeksellaceae</taxon>
        <taxon>Chryseobacterium group</taxon>
        <taxon>Chryseobacterium</taxon>
    </lineage>
</organism>
<dbReference type="Pfam" id="PF08240">
    <property type="entry name" value="ADH_N"/>
    <property type="match status" value="1"/>
</dbReference>
<protein>
    <submittedName>
        <fullName evidence="3">NADP-dependent oxidoreductase</fullName>
    </submittedName>
</protein>
<evidence type="ECO:0000313" key="4">
    <source>
        <dbReference type="Proteomes" id="UP001500353"/>
    </source>
</evidence>
<dbReference type="CDD" id="cd05289">
    <property type="entry name" value="MDR_like_2"/>
    <property type="match status" value="1"/>
</dbReference>
<dbReference type="Gene3D" id="3.90.180.10">
    <property type="entry name" value="Medium-chain alcohol dehydrogenases, catalytic domain"/>
    <property type="match status" value="1"/>
</dbReference>
<gene>
    <name evidence="3" type="ORF">GCM10023210_09660</name>
</gene>
<dbReference type="Pfam" id="PF13602">
    <property type="entry name" value="ADH_zinc_N_2"/>
    <property type="match status" value="1"/>
</dbReference>
<evidence type="ECO:0000256" key="1">
    <source>
        <dbReference type="ARBA" id="ARBA00022857"/>
    </source>
</evidence>
<name>A0ABP9M0G9_9FLAO</name>
<comment type="caution">
    <text evidence="3">The sequence shown here is derived from an EMBL/GenBank/DDBJ whole genome shotgun (WGS) entry which is preliminary data.</text>
</comment>
<dbReference type="InterPro" id="IPR013154">
    <property type="entry name" value="ADH-like_N"/>
</dbReference>
<dbReference type="PANTHER" id="PTHR44154:SF1">
    <property type="entry name" value="QUINONE OXIDOREDUCTASE"/>
    <property type="match status" value="1"/>
</dbReference>
<dbReference type="Gene3D" id="3.40.50.720">
    <property type="entry name" value="NAD(P)-binding Rossmann-like Domain"/>
    <property type="match status" value="1"/>
</dbReference>
<accession>A0ABP9M0G9</accession>
<reference evidence="4" key="1">
    <citation type="journal article" date="2019" name="Int. J. Syst. Evol. Microbiol.">
        <title>The Global Catalogue of Microorganisms (GCM) 10K type strain sequencing project: providing services to taxonomists for standard genome sequencing and annotation.</title>
        <authorList>
            <consortium name="The Broad Institute Genomics Platform"/>
            <consortium name="The Broad Institute Genome Sequencing Center for Infectious Disease"/>
            <person name="Wu L."/>
            <person name="Ma J."/>
        </authorList>
    </citation>
    <scope>NUCLEOTIDE SEQUENCE [LARGE SCALE GENOMIC DNA]</scope>
    <source>
        <strain evidence="4">JCM 18019</strain>
    </source>
</reference>
<dbReference type="RefSeq" id="WP_345200659.1">
    <property type="nucleotide sequence ID" value="NZ_BAABHX010000001.1"/>
</dbReference>
<keyword evidence="1" id="KW-0521">NADP</keyword>
<dbReference type="InterPro" id="IPR051603">
    <property type="entry name" value="Zinc-ADH_QOR/CCCR"/>
</dbReference>
<dbReference type="PANTHER" id="PTHR44154">
    <property type="entry name" value="QUINONE OXIDOREDUCTASE"/>
    <property type="match status" value="1"/>
</dbReference>
<feature type="domain" description="Enoyl reductase (ER)" evidence="2">
    <location>
        <begin position="10"/>
        <end position="304"/>
    </location>
</feature>
<dbReference type="SMART" id="SM00829">
    <property type="entry name" value="PKS_ER"/>
    <property type="match status" value="1"/>
</dbReference>